<evidence type="ECO:0000313" key="3">
    <source>
        <dbReference type="Proteomes" id="UP000480266"/>
    </source>
</evidence>
<dbReference type="EMBL" id="JAAMRR010000510">
    <property type="protein sequence ID" value="NGX95483.1"/>
    <property type="molecule type" value="Genomic_DNA"/>
</dbReference>
<feature type="domain" description="AB hydrolase-1" evidence="1">
    <location>
        <begin position="21"/>
        <end position="244"/>
    </location>
</feature>
<dbReference type="GO" id="GO:0016787">
    <property type="term" value="F:hydrolase activity"/>
    <property type="evidence" value="ECO:0007669"/>
    <property type="project" value="UniProtKB-KW"/>
</dbReference>
<reference evidence="2" key="1">
    <citation type="submission" date="2020-02" db="EMBL/GenBank/DDBJ databases">
        <title>Draft genome sequence of Candidatus Afipia apatlaquensis IBT-C3, a potential strain for decolorization of textile dyes.</title>
        <authorList>
            <person name="Sanchez-Reyes A."/>
            <person name="Breton-Deval L."/>
            <person name="Mangelson H."/>
            <person name="Sanchez-Flores A."/>
        </authorList>
    </citation>
    <scope>NUCLEOTIDE SEQUENCE [LARGE SCALE GENOMIC DNA]</scope>
    <source>
        <strain evidence="2">IBT-C3</strain>
    </source>
</reference>
<dbReference type="InterPro" id="IPR050471">
    <property type="entry name" value="AB_hydrolase"/>
</dbReference>
<keyword evidence="2" id="KW-0378">Hydrolase</keyword>
<accession>A0A7C9REH4</accession>
<proteinExistence type="predicted"/>
<organism evidence="2 3">
    <name type="scientific">Candidatus Afipia apatlaquensis</name>
    <dbReference type="NCBI Taxonomy" id="2712852"/>
    <lineage>
        <taxon>Bacteria</taxon>
        <taxon>Pseudomonadati</taxon>
        <taxon>Pseudomonadota</taxon>
        <taxon>Alphaproteobacteria</taxon>
        <taxon>Hyphomicrobiales</taxon>
        <taxon>Nitrobacteraceae</taxon>
        <taxon>Afipia</taxon>
    </lineage>
</organism>
<evidence type="ECO:0000313" key="2">
    <source>
        <dbReference type="EMBL" id="NGX95483.1"/>
    </source>
</evidence>
<sequence>MPVAQVNGTEIAYEVIGKGEPVLLVAGIGGAGSYFKPNIEAIAAKHQVVLHDHRGTGGSRQDRITYSVPQMTDDMVALMDELKIEAAHIVGHSTGAAMAHDMALRFPSRIKSAVLYAGWATSDAYFRRCFEVRKRVLQTSGPLHYVKTTPLFLNPPWWVSANIARLEAEEPAAAAALAPTDIMLSRIDAICSYSPGEELRKITCPCLITCSKDDHLTPLFYSERMAKVMPKADTFYFETGGHAVSVVLPDQFNAVVLSYLDAVIAGRKWQAPELTYPEIA</sequence>
<dbReference type="PANTHER" id="PTHR43433">
    <property type="entry name" value="HYDROLASE, ALPHA/BETA FOLD FAMILY PROTEIN"/>
    <property type="match status" value="1"/>
</dbReference>
<dbReference type="Pfam" id="PF00561">
    <property type="entry name" value="Abhydrolase_1"/>
    <property type="match status" value="1"/>
</dbReference>
<dbReference type="InterPro" id="IPR029058">
    <property type="entry name" value="AB_hydrolase_fold"/>
</dbReference>
<protein>
    <submittedName>
        <fullName evidence="2">Alpha/beta fold hydrolase</fullName>
    </submittedName>
</protein>
<name>A0A7C9REH4_9BRAD</name>
<dbReference type="InterPro" id="IPR000073">
    <property type="entry name" value="AB_hydrolase_1"/>
</dbReference>
<dbReference type="AlphaFoldDB" id="A0A7C9REH4"/>
<dbReference type="Proteomes" id="UP000480266">
    <property type="component" value="Unassembled WGS sequence"/>
</dbReference>
<gene>
    <name evidence="2" type="ORF">G4V63_09720</name>
</gene>
<evidence type="ECO:0000259" key="1">
    <source>
        <dbReference type="Pfam" id="PF00561"/>
    </source>
</evidence>
<dbReference type="PRINTS" id="PR00111">
    <property type="entry name" value="ABHYDROLASE"/>
</dbReference>
<dbReference type="Gene3D" id="3.40.50.1820">
    <property type="entry name" value="alpha/beta hydrolase"/>
    <property type="match status" value="1"/>
</dbReference>
<dbReference type="PANTHER" id="PTHR43433:SF5">
    <property type="entry name" value="AB HYDROLASE-1 DOMAIN-CONTAINING PROTEIN"/>
    <property type="match status" value="1"/>
</dbReference>
<dbReference type="SUPFAM" id="SSF53474">
    <property type="entry name" value="alpha/beta-Hydrolases"/>
    <property type="match status" value="1"/>
</dbReference>
<keyword evidence="3" id="KW-1185">Reference proteome</keyword>
<comment type="caution">
    <text evidence="2">The sequence shown here is derived from an EMBL/GenBank/DDBJ whole genome shotgun (WGS) entry which is preliminary data.</text>
</comment>